<keyword evidence="3" id="KW-1185">Reference proteome</keyword>
<name>A0AA88P107_9TELE</name>
<dbReference type="AlphaFoldDB" id="A0AA88P107"/>
<accession>A0AA88P107</accession>
<feature type="region of interest" description="Disordered" evidence="1">
    <location>
        <begin position="50"/>
        <end position="81"/>
    </location>
</feature>
<protein>
    <submittedName>
        <fullName evidence="2">Uncharacterized protein</fullName>
    </submittedName>
</protein>
<comment type="caution">
    <text evidence="2">The sequence shown here is derived from an EMBL/GenBank/DDBJ whole genome shotgun (WGS) entry which is preliminary data.</text>
</comment>
<evidence type="ECO:0000313" key="3">
    <source>
        <dbReference type="Proteomes" id="UP001187343"/>
    </source>
</evidence>
<gene>
    <name evidence="2" type="ORF">Q8A67_025801</name>
</gene>
<reference evidence="2" key="1">
    <citation type="submission" date="2023-08" db="EMBL/GenBank/DDBJ databases">
        <title>Chromosome-level Genome Assembly of mud carp (Cirrhinus molitorella).</title>
        <authorList>
            <person name="Liu H."/>
        </authorList>
    </citation>
    <scope>NUCLEOTIDE SEQUENCE</scope>
    <source>
        <strain evidence="2">Prfri</strain>
        <tissue evidence="2">Muscle</tissue>
    </source>
</reference>
<organism evidence="2 3">
    <name type="scientific">Cirrhinus molitorella</name>
    <name type="common">mud carp</name>
    <dbReference type="NCBI Taxonomy" id="172907"/>
    <lineage>
        <taxon>Eukaryota</taxon>
        <taxon>Metazoa</taxon>
        <taxon>Chordata</taxon>
        <taxon>Craniata</taxon>
        <taxon>Vertebrata</taxon>
        <taxon>Euteleostomi</taxon>
        <taxon>Actinopterygii</taxon>
        <taxon>Neopterygii</taxon>
        <taxon>Teleostei</taxon>
        <taxon>Ostariophysi</taxon>
        <taxon>Cypriniformes</taxon>
        <taxon>Cyprinidae</taxon>
        <taxon>Labeoninae</taxon>
        <taxon>Labeonini</taxon>
        <taxon>Cirrhinus</taxon>
    </lineage>
</organism>
<dbReference type="EMBL" id="JAUYZG010000025">
    <property type="protein sequence ID" value="KAK2867684.1"/>
    <property type="molecule type" value="Genomic_DNA"/>
</dbReference>
<sequence length="81" mass="9048">MKPESCRTITEGANGAKLSECELSRLFNCGDGLFQRTDVCRSSIWQISSKSGSSLLSSPGSQTREYRHRRPERKRDAGKDP</sequence>
<evidence type="ECO:0000313" key="2">
    <source>
        <dbReference type="EMBL" id="KAK2867684.1"/>
    </source>
</evidence>
<feature type="compositionally biased region" description="Low complexity" evidence="1">
    <location>
        <begin position="50"/>
        <end position="62"/>
    </location>
</feature>
<evidence type="ECO:0000256" key="1">
    <source>
        <dbReference type="SAM" id="MobiDB-lite"/>
    </source>
</evidence>
<proteinExistence type="predicted"/>
<dbReference type="Proteomes" id="UP001187343">
    <property type="component" value="Unassembled WGS sequence"/>
</dbReference>